<evidence type="ECO:0000313" key="2">
    <source>
        <dbReference type="EMBL" id="MFI2478778.1"/>
    </source>
</evidence>
<name>A0ABW7XCA4_9NOCA</name>
<dbReference type="RefSeq" id="WP_357411461.1">
    <property type="nucleotide sequence ID" value="NZ_JBEYCD010000033.1"/>
</dbReference>
<evidence type="ECO:0000313" key="3">
    <source>
        <dbReference type="Proteomes" id="UP001611415"/>
    </source>
</evidence>
<comment type="caution">
    <text evidence="2">The sequence shown here is derived from an EMBL/GenBank/DDBJ whole genome shotgun (WGS) entry which is preliminary data.</text>
</comment>
<proteinExistence type="predicted"/>
<protein>
    <submittedName>
        <fullName evidence="2">Uncharacterized protein</fullName>
    </submittedName>
</protein>
<gene>
    <name evidence="2" type="ORF">ACH49W_36065</name>
</gene>
<feature type="region of interest" description="Disordered" evidence="1">
    <location>
        <begin position="1"/>
        <end position="26"/>
    </location>
</feature>
<dbReference type="Proteomes" id="UP001611415">
    <property type="component" value="Unassembled WGS sequence"/>
</dbReference>
<organism evidence="2 3">
    <name type="scientific">Nocardia xishanensis</name>
    <dbReference type="NCBI Taxonomy" id="238964"/>
    <lineage>
        <taxon>Bacteria</taxon>
        <taxon>Bacillati</taxon>
        <taxon>Actinomycetota</taxon>
        <taxon>Actinomycetes</taxon>
        <taxon>Mycobacteriales</taxon>
        <taxon>Nocardiaceae</taxon>
        <taxon>Nocardia</taxon>
    </lineage>
</organism>
<accession>A0ABW7XCA4</accession>
<reference evidence="2 3" key="1">
    <citation type="submission" date="2024-10" db="EMBL/GenBank/DDBJ databases">
        <title>The Natural Products Discovery Center: Release of the First 8490 Sequenced Strains for Exploring Actinobacteria Biosynthetic Diversity.</title>
        <authorList>
            <person name="Kalkreuter E."/>
            <person name="Kautsar S.A."/>
            <person name="Yang D."/>
            <person name="Bader C.D."/>
            <person name="Teijaro C.N."/>
            <person name="Fluegel L."/>
            <person name="Davis C.M."/>
            <person name="Simpson J.R."/>
            <person name="Lauterbach L."/>
            <person name="Steele A.D."/>
            <person name="Gui C."/>
            <person name="Meng S."/>
            <person name="Li G."/>
            <person name="Viehrig K."/>
            <person name="Ye F."/>
            <person name="Su P."/>
            <person name="Kiefer A.F."/>
            <person name="Nichols A."/>
            <person name="Cepeda A.J."/>
            <person name="Yan W."/>
            <person name="Fan B."/>
            <person name="Jiang Y."/>
            <person name="Adhikari A."/>
            <person name="Zheng C.-J."/>
            <person name="Schuster L."/>
            <person name="Cowan T.M."/>
            <person name="Smanski M.J."/>
            <person name="Chevrette M.G."/>
            <person name="De Carvalho L.P.S."/>
            <person name="Shen B."/>
        </authorList>
    </citation>
    <scope>NUCLEOTIDE SEQUENCE [LARGE SCALE GENOMIC DNA]</scope>
    <source>
        <strain evidence="2 3">NPDC019275</strain>
    </source>
</reference>
<evidence type="ECO:0000256" key="1">
    <source>
        <dbReference type="SAM" id="MobiDB-lite"/>
    </source>
</evidence>
<keyword evidence="3" id="KW-1185">Reference proteome</keyword>
<dbReference type="EMBL" id="JBIRYO010000059">
    <property type="protein sequence ID" value="MFI2478778.1"/>
    <property type="molecule type" value="Genomic_DNA"/>
</dbReference>
<sequence>MTYRRTQGVRHMFGARDSASGQMPDHIRDRKRWTEFRTFP</sequence>